<organism evidence="2 3">
    <name type="scientific">Chaetoceros tenuissimus</name>
    <dbReference type="NCBI Taxonomy" id="426638"/>
    <lineage>
        <taxon>Eukaryota</taxon>
        <taxon>Sar</taxon>
        <taxon>Stramenopiles</taxon>
        <taxon>Ochrophyta</taxon>
        <taxon>Bacillariophyta</taxon>
        <taxon>Coscinodiscophyceae</taxon>
        <taxon>Chaetocerotophycidae</taxon>
        <taxon>Chaetocerotales</taxon>
        <taxon>Chaetocerotaceae</taxon>
        <taxon>Chaetoceros</taxon>
    </lineage>
</organism>
<evidence type="ECO:0000256" key="1">
    <source>
        <dbReference type="SAM" id="MobiDB-lite"/>
    </source>
</evidence>
<reference evidence="2 3" key="1">
    <citation type="journal article" date="2021" name="Sci. Rep.">
        <title>The genome of the diatom Chaetoceros tenuissimus carries an ancient integrated fragment of an extant virus.</title>
        <authorList>
            <person name="Hongo Y."/>
            <person name="Kimura K."/>
            <person name="Takaki Y."/>
            <person name="Yoshida Y."/>
            <person name="Baba S."/>
            <person name="Kobayashi G."/>
            <person name="Nagasaki K."/>
            <person name="Hano T."/>
            <person name="Tomaru Y."/>
        </authorList>
    </citation>
    <scope>NUCLEOTIDE SEQUENCE [LARGE SCALE GENOMIC DNA]</scope>
    <source>
        <strain evidence="2 3">NIES-3715</strain>
    </source>
</reference>
<dbReference type="AlphaFoldDB" id="A0AAD3CQJ1"/>
<dbReference type="SUPFAM" id="SSF52151">
    <property type="entry name" value="FabD/lysophospholipase-like"/>
    <property type="match status" value="1"/>
</dbReference>
<keyword evidence="3" id="KW-1185">Reference proteome</keyword>
<dbReference type="InterPro" id="IPR016035">
    <property type="entry name" value="Acyl_Trfase/lysoPLipase"/>
</dbReference>
<name>A0AAD3CQJ1_9STRA</name>
<sequence>MSNKADEVTDRDQRNPQQNSIVYDLSSPDGAEKFLGDIYGPSSEGGSKKQQEKEVGKSSACVALAHSGGGIRMAVTSIGILRALHQKKIKDCDGNLVPAMHAIKYNSGISGGTIPSALYTYAQVPTSELLEVQRTCDPSELTNESLNHIPKDSMAKLFTKKQFRMTPKAIVRFFACILNPKTLFFSLTNIAKYHSYMSGLVYYALCKPLKIPRNKFFVSGRDSLEQIMNEQSNKGCCQKKFKEKDFLLPRSDVKTLPMILWTLNGERADLNKYMNNYKRLRDEAWDEYKAQETLQFFSGNYEGKERPNMTLRQFGLHIRVL</sequence>
<dbReference type="Proteomes" id="UP001054902">
    <property type="component" value="Unassembled WGS sequence"/>
</dbReference>
<feature type="compositionally biased region" description="Basic and acidic residues" evidence="1">
    <location>
        <begin position="1"/>
        <end position="14"/>
    </location>
</feature>
<gene>
    <name evidence="2" type="ORF">CTEN210_06798</name>
</gene>
<evidence type="ECO:0000313" key="3">
    <source>
        <dbReference type="Proteomes" id="UP001054902"/>
    </source>
</evidence>
<accession>A0AAD3CQJ1</accession>
<evidence type="ECO:0000313" key="2">
    <source>
        <dbReference type="EMBL" id="GFH50322.1"/>
    </source>
</evidence>
<feature type="region of interest" description="Disordered" evidence="1">
    <location>
        <begin position="1"/>
        <end position="54"/>
    </location>
</feature>
<dbReference type="Gene3D" id="3.40.1090.10">
    <property type="entry name" value="Cytosolic phospholipase A2 catalytic domain"/>
    <property type="match status" value="1"/>
</dbReference>
<protein>
    <submittedName>
        <fullName evidence="2">Uncharacterized protein</fullName>
    </submittedName>
</protein>
<dbReference type="EMBL" id="BLLK01000038">
    <property type="protein sequence ID" value="GFH50322.1"/>
    <property type="molecule type" value="Genomic_DNA"/>
</dbReference>
<proteinExistence type="predicted"/>
<comment type="caution">
    <text evidence="2">The sequence shown here is derived from an EMBL/GenBank/DDBJ whole genome shotgun (WGS) entry which is preliminary data.</text>
</comment>